<evidence type="ECO:0000256" key="2">
    <source>
        <dbReference type="SAM" id="Phobius"/>
    </source>
</evidence>
<keyword evidence="2" id="KW-0472">Membrane</keyword>
<organism evidence="3 4">
    <name type="scientific">Portunus trituberculatus</name>
    <name type="common">Swimming crab</name>
    <name type="synonym">Neptunus trituberculatus</name>
    <dbReference type="NCBI Taxonomy" id="210409"/>
    <lineage>
        <taxon>Eukaryota</taxon>
        <taxon>Metazoa</taxon>
        <taxon>Ecdysozoa</taxon>
        <taxon>Arthropoda</taxon>
        <taxon>Crustacea</taxon>
        <taxon>Multicrustacea</taxon>
        <taxon>Malacostraca</taxon>
        <taxon>Eumalacostraca</taxon>
        <taxon>Eucarida</taxon>
        <taxon>Decapoda</taxon>
        <taxon>Pleocyemata</taxon>
        <taxon>Brachyura</taxon>
        <taxon>Eubrachyura</taxon>
        <taxon>Portunoidea</taxon>
        <taxon>Portunidae</taxon>
        <taxon>Portuninae</taxon>
        <taxon>Portunus</taxon>
    </lineage>
</organism>
<keyword evidence="2" id="KW-1133">Transmembrane helix</keyword>
<evidence type="ECO:0000256" key="1">
    <source>
        <dbReference type="SAM" id="MobiDB-lite"/>
    </source>
</evidence>
<feature type="region of interest" description="Disordered" evidence="1">
    <location>
        <begin position="1"/>
        <end position="21"/>
    </location>
</feature>
<name>A0A5B7GLB5_PORTR</name>
<dbReference type="AlphaFoldDB" id="A0A5B7GLB5"/>
<accession>A0A5B7GLB5</accession>
<evidence type="ECO:0000313" key="4">
    <source>
        <dbReference type="Proteomes" id="UP000324222"/>
    </source>
</evidence>
<reference evidence="3 4" key="1">
    <citation type="submission" date="2019-05" db="EMBL/GenBank/DDBJ databases">
        <title>Another draft genome of Portunus trituberculatus and its Hox gene families provides insights of decapod evolution.</title>
        <authorList>
            <person name="Jeong J.-H."/>
            <person name="Song I."/>
            <person name="Kim S."/>
            <person name="Choi T."/>
            <person name="Kim D."/>
            <person name="Ryu S."/>
            <person name="Kim W."/>
        </authorList>
    </citation>
    <scope>NUCLEOTIDE SEQUENCE [LARGE SCALE GENOMIC DNA]</scope>
    <source>
        <tissue evidence="3">Muscle</tissue>
    </source>
</reference>
<feature type="transmembrane region" description="Helical" evidence="2">
    <location>
        <begin position="30"/>
        <end position="53"/>
    </location>
</feature>
<gene>
    <name evidence="3" type="ORF">E2C01_052348</name>
</gene>
<comment type="caution">
    <text evidence="3">The sequence shown here is derived from an EMBL/GenBank/DDBJ whole genome shotgun (WGS) entry which is preliminary data.</text>
</comment>
<protein>
    <submittedName>
        <fullName evidence="3">Uncharacterized protein</fullName>
    </submittedName>
</protein>
<sequence>MPADGTAGSGHSVSSPYSAALPRDKASVNVTILLLKTTLLTVMSVGGMLRWGVSSASKKNTKRDNEQQTLGSLLDTAYGYPHINCLRRKKRKSKSIVHRYV</sequence>
<keyword evidence="4" id="KW-1185">Reference proteome</keyword>
<proteinExistence type="predicted"/>
<evidence type="ECO:0000313" key="3">
    <source>
        <dbReference type="EMBL" id="MPC58349.1"/>
    </source>
</evidence>
<keyword evidence="2" id="KW-0812">Transmembrane</keyword>
<dbReference type="Proteomes" id="UP000324222">
    <property type="component" value="Unassembled WGS sequence"/>
</dbReference>
<dbReference type="EMBL" id="VSRR010015591">
    <property type="protein sequence ID" value="MPC58349.1"/>
    <property type="molecule type" value="Genomic_DNA"/>
</dbReference>